<comment type="caution">
    <text evidence="5">The sequence shown here is derived from an EMBL/GenBank/DDBJ whole genome shotgun (WGS) entry which is preliminary data.</text>
</comment>
<dbReference type="Pfam" id="PF01638">
    <property type="entry name" value="HxlR"/>
    <property type="match status" value="1"/>
</dbReference>
<dbReference type="EMBL" id="JAMXLY010000004">
    <property type="protein sequence ID" value="MCO6024574.1"/>
    <property type="molecule type" value="Genomic_DNA"/>
</dbReference>
<reference evidence="5 6" key="1">
    <citation type="submission" date="2022-06" db="EMBL/GenBank/DDBJ databases">
        <title>A taxonomic note on the genus Prevotella: Description of four novel genera and emended description of the genera Hallella and Xylanibacter.</title>
        <authorList>
            <person name="Hitch T.C.A."/>
        </authorList>
    </citation>
    <scope>NUCLEOTIDE SEQUENCE [LARGE SCALE GENOMIC DNA]</scope>
    <source>
        <strain evidence="5 6">DSM 100619</strain>
    </source>
</reference>
<feature type="domain" description="HTH hxlR-type" evidence="4">
    <location>
        <begin position="19"/>
        <end position="116"/>
    </location>
</feature>
<keyword evidence="3" id="KW-0804">Transcription</keyword>
<evidence type="ECO:0000256" key="2">
    <source>
        <dbReference type="ARBA" id="ARBA00023125"/>
    </source>
</evidence>
<evidence type="ECO:0000259" key="4">
    <source>
        <dbReference type="PROSITE" id="PS51118"/>
    </source>
</evidence>
<evidence type="ECO:0000256" key="3">
    <source>
        <dbReference type="ARBA" id="ARBA00023163"/>
    </source>
</evidence>
<gene>
    <name evidence="5" type="ORF">NG821_01715</name>
</gene>
<evidence type="ECO:0000256" key="1">
    <source>
        <dbReference type="ARBA" id="ARBA00023015"/>
    </source>
</evidence>
<accession>A0ABT1BUC9</accession>
<keyword evidence="6" id="KW-1185">Reference proteome</keyword>
<dbReference type="PROSITE" id="PS51118">
    <property type="entry name" value="HTH_HXLR"/>
    <property type="match status" value="1"/>
</dbReference>
<dbReference type="Gene3D" id="1.10.10.10">
    <property type="entry name" value="Winged helix-like DNA-binding domain superfamily/Winged helix DNA-binding domain"/>
    <property type="match status" value="1"/>
</dbReference>
<proteinExistence type="predicted"/>
<sequence length="116" mass="13638">MGNREEKKQYFFHKKRYDCAFSLAIDLIGGKWKAKMIYQLRDSAKRSSDLQRSMHEISNKMFTQTARELEHEGIIFRKVYPTVPPKVEYDLTDLGKSVLPVILQLEEWGIKISDKV</sequence>
<dbReference type="PANTHER" id="PTHR33204">
    <property type="entry name" value="TRANSCRIPTIONAL REGULATOR, MARR FAMILY"/>
    <property type="match status" value="1"/>
</dbReference>
<dbReference type="Proteomes" id="UP001204015">
    <property type="component" value="Unassembled WGS sequence"/>
</dbReference>
<dbReference type="InterPro" id="IPR002577">
    <property type="entry name" value="HTH_HxlR"/>
</dbReference>
<dbReference type="InterPro" id="IPR036390">
    <property type="entry name" value="WH_DNA-bd_sf"/>
</dbReference>
<dbReference type="PANTHER" id="PTHR33204:SF29">
    <property type="entry name" value="TRANSCRIPTIONAL REGULATOR"/>
    <property type="match status" value="1"/>
</dbReference>
<evidence type="ECO:0000313" key="6">
    <source>
        <dbReference type="Proteomes" id="UP001204015"/>
    </source>
</evidence>
<dbReference type="SUPFAM" id="SSF46785">
    <property type="entry name" value="Winged helix' DNA-binding domain"/>
    <property type="match status" value="1"/>
</dbReference>
<dbReference type="RefSeq" id="WP_252759938.1">
    <property type="nucleotide sequence ID" value="NZ_JAMXLY010000004.1"/>
</dbReference>
<keyword evidence="1" id="KW-0805">Transcription regulation</keyword>
<protein>
    <submittedName>
        <fullName evidence="5">Helix-turn-helix transcriptional regulator</fullName>
    </submittedName>
</protein>
<organism evidence="5 6">
    <name type="scientific">Segatella cerevisiae</name>
    <dbReference type="NCBI Taxonomy" id="2053716"/>
    <lineage>
        <taxon>Bacteria</taxon>
        <taxon>Pseudomonadati</taxon>
        <taxon>Bacteroidota</taxon>
        <taxon>Bacteroidia</taxon>
        <taxon>Bacteroidales</taxon>
        <taxon>Prevotellaceae</taxon>
        <taxon>Segatella</taxon>
    </lineage>
</organism>
<evidence type="ECO:0000313" key="5">
    <source>
        <dbReference type="EMBL" id="MCO6024574.1"/>
    </source>
</evidence>
<keyword evidence="2" id="KW-0238">DNA-binding</keyword>
<name>A0ABT1BUC9_9BACT</name>
<dbReference type="InterPro" id="IPR036388">
    <property type="entry name" value="WH-like_DNA-bd_sf"/>
</dbReference>